<dbReference type="EMBL" id="BLKM01010448">
    <property type="protein sequence ID" value="GFG30239.1"/>
    <property type="molecule type" value="Genomic_DNA"/>
</dbReference>
<evidence type="ECO:0000256" key="7">
    <source>
        <dbReference type="SAM" id="Phobius"/>
    </source>
</evidence>
<sequence length="531" mass="59363">VYFLMVLMYGLCSIPFVYIFSYFRKSSAGAFALVAVVCILTGMIMSLVVYAMLQAEDFKSAGNGLKYVLQLIPHFSITFGFMRFSDQVMRNNRCRIKTIRCPGNDVCCQPECKDGYCPPIYKPYLEFADDSNQNAIGEQILYMAVDSILYFGLIMLVDYGVFEKLEDMIMKTAIGIDIDVQQLEDDVLTEKKQVNSKIGAATLQQSSDDIMLVHNLVKKFKVNFAAVKGVSFSVRPGECFGLLGVNGAGKTTTFRMLTGDEIPSCGDALINQYRLQEEKHKFLAQIGYCPQFDGINETLTGREMLELFASLRGVSKSNIGNEVNKWISLMGLKEYENRQCGTYSGGNKRKLSTAMALIGDPPIIFLDEPTSGVDPVARRNLWTVLTSVQKSGQSVVLTSHSMEECEALCNRLAIMVGGQFMCMGGIQYLKQKYGQGFTVTVKLRVGGTSEEAVKSLKNEIENNFNTGCILKDEHQGLLHYHVTNPKTPWKYLFLTMEQMKQNFEPVEDYTISETTLEQVFLSFAKAQPANP</sequence>
<keyword evidence="6 7" id="KW-0472">Membrane</keyword>
<dbReference type="PANTHER" id="PTHR19229:SF250">
    <property type="entry name" value="ABC TRANSPORTER DOMAIN-CONTAINING PROTEIN-RELATED"/>
    <property type="match status" value="1"/>
</dbReference>
<dbReference type="Pfam" id="PF23321">
    <property type="entry name" value="R1_ABCA1"/>
    <property type="match status" value="1"/>
</dbReference>
<evidence type="ECO:0000256" key="3">
    <source>
        <dbReference type="ARBA" id="ARBA00022741"/>
    </source>
</evidence>
<evidence type="ECO:0000256" key="4">
    <source>
        <dbReference type="ARBA" id="ARBA00022840"/>
    </source>
</evidence>
<dbReference type="InterPro" id="IPR003593">
    <property type="entry name" value="AAA+_ATPase"/>
</dbReference>
<reference evidence="10" key="1">
    <citation type="submission" date="2020-01" db="EMBL/GenBank/DDBJ databases">
        <title>Draft genome sequence of the Termite Coptotermes fromosanus.</title>
        <authorList>
            <person name="Itakura S."/>
            <person name="Yosikawa Y."/>
            <person name="Umezawa K."/>
        </authorList>
    </citation>
    <scope>NUCLEOTIDE SEQUENCE [LARGE SCALE GENOMIC DNA]</scope>
</reference>
<feature type="transmembrane region" description="Helical" evidence="7">
    <location>
        <begin position="65"/>
        <end position="85"/>
    </location>
</feature>
<dbReference type="SMART" id="SM00382">
    <property type="entry name" value="AAA"/>
    <property type="match status" value="1"/>
</dbReference>
<comment type="subcellular location">
    <subcellularLocation>
        <location evidence="1">Membrane</location>
        <topology evidence="1">Multi-pass membrane protein</topology>
    </subcellularLocation>
</comment>
<name>A0A6L2PCG6_COPFO</name>
<dbReference type="Pfam" id="PF00005">
    <property type="entry name" value="ABC_tran"/>
    <property type="match status" value="1"/>
</dbReference>
<evidence type="ECO:0000313" key="9">
    <source>
        <dbReference type="EMBL" id="GFG30239.1"/>
    </source>
</evidence>
<dbReference type="InterPro" id="IPR027417">
    <property type="entry name" value="P-loop_NTPase"/>
</dbReference>
<keyword evidence="3" id="KW-0547">Nucleotide-binding</keyword>
<evidence type="ECO:0000313" key="10">
    <source>
        <dbReference type="Proteomes" id="UP000502823"/>
    </source>
</evidence>
<dbReference type="PANTHER" id="PTHR19229">
    <property type="entry name" value="ATP-BINDING CASSETTE TRANSPORTER SUBFAMILY A ABCA"/>
    <property type="match status" value="1"/>
</dbReference>
<feature type="transmembrane region" description="Helical" evidence="7">
    <location>
        <begin position="30"/>
        <end position="53"/>
    </location>
</feature>
<keyword evidence="4" id="KW-0067">ATP-binding</keyword>
<feature type="transmembrane region" description="Helical" evidence="7">
    <location>
        <begin position="140"/>
        <end position="162"/>
    </location>
</feature>
<dbReference type="GO" id="GO:0005524">
    <property type="term" value="F:ATP binding"/>
    <property type="evidence" value="ECO:0007669"/>
    <property type="project" value="UniProtKB-KW"/>
</dbReference>
<feature type="domain" description="ABC transporter" evidence="8">
    <location>
        <begin position="211"/>
        <end position="442"/>
    </location>
</feature>
<dbReference type="PROSITE" id="PS50893">
    <property type="entry name" value="ABC_TRANSPORTER_2"/>
    <property type="match status" value="1"/>
</dbReference>
<dbReference type="Pfam" id="PF12698">
    <property type="entry name" value="ABC2_membrane_3"/>
    <property type="match status" value="1"/>
</dbReference>
<evidence type="ECO:0000259" key="8">
    <source>
        <dbReference type="PROSITE" id="PS50893"/>
    </source>
</evidence>
<dbReference type="Proteomes" id="UP000502823">
    <property type="component" value="Unassembled WGS sequence"/>
</dbReference>
<dbReference type="GO" id="GO:0140359">
    <property type="term" value="F:ABC-type transporter activity"/>
    <property type="evidence" value="ECO:0007669"/>
    <property type="project" value="InterPro"/>
</dbReference>
<dbReference type="FunFam" id="3.40.50.300:FF:000327">
    <property type="entry name" value="ATP-binding cassette sub-family A member 3"/>
    <property type="match status" value="1"/>
</dbReference>
<keyword evidence="5 7" id="KW-1133">Transmembrane helix</keyword>
<evidence type="ECO:0000256" key="5">
    <source>
        <dbReference type="ARBA" id="ARBA00022989"/>
    </source>
</evidence>
<proteinExistence type="predicted"/>
<evidence type="ECO:0000256" key="2">
    <source>
        <dbReference type="ARBA" id="ARBA00022692"/>
    </source>
</evidence>
<dbReference type="GO" id="GO:0016020">
    <property type="term" value="C:membrane"/>
    <property type="evidence" value="ECO:0007669"/>
    <property type="project" value="UniProtKB-SubCell"/>
</dbReference>
<dbReference type="Gene3D" id="3.40.50.300">
    <property type="entry name" value="P-loop containing nucleotide triphosphate hydrolases"/>
    <property type="match status" value="1"/>
</dbReference>
<dbReference type="InParanoid" id="A0A6L2PCG6"/>
<dbReference type="InterPro" id="IPR013525">
    <property type="entry name" value="ABC2_TM"/>
</dbReference>
<dbReference type="InterPro" id="IPR003439">
    <property type="entry name" value="ABC_transporter-like_ATP-bd"/>
</dbReference>
<dbReference type="GO" id="GO:0005319">
    <property type="term" value="F:lipid transporter activity"/>
    <property type="evidence" value="ECO:0007669"/>
    <property type="project" value="TreeGrafter"/>
</dbReference>
<organism evidence="9 10">
    <name type="scientific">Coptotermes formosanus</name>
    <name type="common">Formosan subterranean termite</name>
    <dbReference type="NCBI Taxonomy" id="36987"/>
    <lineage>
        <taxon>Eukaryota</taxon>
        <taxon>Metazoa</taxon>
        <taxon>Ecdysozoa</taxon>
        <taxon>Arthropoda</taxon>
        <taxon>Hexapoda</taxon>
        <taxon>Insecta</taxon>
        <taxon>Pterygota</taxon>
        <taxon>Neoptera</taxon>
        <taxon>Polyneoptera</taxon>
        <taxon>Dictyoptera</taxon>
        <taxon>Blattodea</taxon>
        <taxon>Blattoidea</taxon>
        <taxon>Termitoidae</taxon>
        <taxon>Rhinotermitidae</taxon>
        <taxon>Coptotermes</taxon>
    </lineage>
</organism>
<comment type="caution">
    <text evidence="9">The sequence shown here is derived from an EMBL/GenBank/DDBJ whole genome shotgun (WGS) entry which is preliminary data.</text>
</comment>
<dbReference type="AlphaFoldDB" id="A0A6L2PCG6"/>
<dbReference type="GO" id="GO:0016887">
    <property type="term" value="F:ATP hydrolysis activity"/>
    <property type="evidence" value="ECO:0007669"/>
    <property type="project" value="InterPro"/>
</dbReference>
<gene>
    <name evidence="9" type="ORF">Cfor_11159</name>
</gene>
<evidence type="ECO:0000256" key="1">
    <source>
        <dbReference type="ARBA" id="ARBA00004141"/>
    </source>
</evidence>
<dbReference type="SUPFAM" id="SSF52540">
    <property type="entry name" value="P-loop containing nucleoside triphosphate hydrolases"/>
    <property type="match status" value="1"/>
</dbReference>
<protein>
    <recommendedName>
        <fullName evidence="8">ABC transporter domain-containing protein</fullName>
    </recommendedName>
</protein>
<keyword evidence="10" id="KW-1185">Reference proteome</keyword>
<dbReference type="InterPro" id="IPR026082">
    <property type="entry name" value="ABCA"/>
</dbReference>
<dbReference type="OrthoDB" id="10255969at2759"/>
<dbReference type="CDD" id="cd03263">
    <property type="entry name" value="ABC_subfamily_A"/>
    <property type="match status" value="1"/>
</dbReference>
<feature type="non-terminal residue" evidence="9">
    <location>
        <position position="1"/>
    </location>
</feature>
<accession>A0A6L2PCG6</accession>
<keyword evidence="2 7" id="KW-0812">Transmembrane</keyword>
<feature type="transmembrane region" description="Helical" evidence="7">
    <location>
        <begin position="6"/>
        <end position="23"/>
    </location>
</feature>
<evidence type="ECO:0000256" key="6">
    <source>
        <dbReference type="ARBA" id="ARBA00023136"/>
    </source>
</evidence>
<dbReference type="InterPro" id="IPR056264">
    <property type="entry name" value="R2_ABCA1-4-like"/>
</dbReference>